<name>A0A917LHC1_9NOCA</name>
<dbReference type="InterPro" id="IPR000801">
    <property type="entry name" value="Esterase-like"/>
</dbReference>
<feature type="chain" id="PRO_5037241123" evidence="1">
    <location>
        <begin position="22"/>
        <end position="320"/>
    </location>
</feature>
<dbReference type="PANTHER" id="PTHR48098">
    <property type="entry name" value="ENTEROCHELIN ESTERASE-RELATED"/>
    <property type="match status" value="1"/>
</dbReference>
<keyword evidence="3" id="KW-1185">Reference proteome</keyword>
<proteinExistence type="predicted"/>
<reference evidence="2" key="1">
    <citation type="journal article" date="2014" name="Int. J. Syst. Evol. Microbiol.">
        <title>Complete genome sequence of Corynebacterium casei LMG S-19264T (=DSM 44701T), isolated from a smear-ripened cheese.</title>
        <authorList>
            <consortium name="US DOE Joint Genome Institute (JGI-PGF)"/>
            <person name="Walter F."/>
            <person name="Albersmeier A."/>
            <person name="Kalinowski J."/>
            <person name="Ruckert C."/>
        </authorList>
    </citation>
    <scope>NUCLEOTIDE SEQUENCE</scope>
    <source>
        <strain evidence="2">CCM 7905</strain>
    </source>
</reference>
<reference evidence="2" key="2">
    <citation type="submission" date="2020-09" db="EMBL/GenBank/DDBJ databases">
        <authorList>
            <person name="Sun Q."/>
            <person name="Sedlacek I."/>
        </authorList>
    </citation>
    <scope>NUCLEOTIDE SEQUENCE</scope>
    <source>
        <strain evidence="2">CCM 7905</strain>
    </source>
</reference>
<dbReference type="GO" id="GO:0016747">
    <property type="term" value="F:acyltransferase activity, transferring groups other than amino-acyl groups"/>
    <property type="evidence" value="ECO:0007669"/>
    <property type="project" value="TreeGrafter"/>
</dbReference>
<protein>
    <submittedName>
        <fullName evidence="2">Esterase</fullName>
    </submittedName>
</protein>
<dbReference type="Gene3D" id="3.40.50.1820">
    <property type="entry name" value="alpha/beta hydrolase"/>
    <property type="match status" value="1"/>
</dbReference>
<comment type="caution">
    <text evidence="2">The sequence shown here is derived from an EMBL/GenBank/DDBJ whole genome shotgun (WGS) entry which is preliminary data.</text>
</comment>
<evidence type="ECO:0000313" key="3">
    <source>
        <dbReference type="Proteomes" id="UP000654257"/>
    </source>
</evidence>
<dbReference type="EMBL" id="BMCU01000005">
    <property type="protein sequence ID" value="GGG23308.1"/>
    <property type="molecule type" value="Genomic_DNA"/>
</dbReference>
<dbReference type="SUPFAM" id="SSF53474">
    <property type="entry name" value="alpha/beta-Hydrolases"/>
    <property type="match status" value="1"/>
</dbReference>
<gene>
    <name evidence="2" type="ORF">GCM10007304_41410</name>
</gene>
<keyword evidence="1" id="KW-0732">Signal</keyword>
<dbReference type="InterPro" id="IPR029058">
    <property type="entry name" value="AB_hydrolase_fold"/>
</dbReference>
<accession>A0A917LHC1</accession>
<dbReference type="AlphaFoldDB" id="A0A917LHC1"/>
<evidence type="ECO:0000313" key="2">
    <source>
        <dbReference type="EMBL" id="GGG23308.1"/>
    </source>
</evidence>
<organism evidence="2 3">
    <name type="scientific">Rhodococcoides trifolii</name>
    <dbReference type="NCBI Taxonomy" id="908250"/>
    <lineage>
        <taxon>Bacteria</taxon>
        <taxon>Bacillati</taxon>
        <taxon>Actinomycetota</taxon>
        <taxon>Actinomycetes</taxon>
        <taxon>Mycobacteriales</taxon>
        <taxon>Nocardiaceae</taxon>
        <taxon>Rhodococcoides</taxon>
    </lineage>
</organism>
<evidence type="ECO:0000256" key="1">
    <source>
        <dbReference type="SAM" id="SignalP"/>
    </source>
</evidence>
<dbReference type="PANTHER" id="PTHR48098:SF1">
    <property type="entry name" value="DIACYLGLYCEROL ACYLTRANSFERASE_MYCOLYLTRANSFERASE AG85A"/>
    <property type="match status" value="1"/>
</dbReference>
<dbReference type="InterPro" id="IPR050583">
    <property type="entry name" value="Mycobacterial_A85_antigen"/>
</dbReference>
<dbReference type="Proteomes" id="UP000654257">
    <property type="component" value="Unassembled WGS sequence"/>
</dbReference>
<dbReference type="Pfam" id="PF00756">
    <property type="entry name" value="Esterase"/>
    <property type="match status" value="1"/>
</dbReference>
<sequence>MFAVALVASAVSVLGATPASADAHVTSLDHVEGSRWTMTVYSPAMGREIPLDVIRPAGGAPAPTLYLLNGAGGGEDGANWQSQTDVVDFFADKNVNVVTPAQGLGSYYTDWIARDPVVGQPMWATFLTDELPGVVNGALGTNGRNAVAGVSMSATSVLDLAIDRPGLYDGVASLSGCARTATPEAQLAIRGVVRVANGGNADNMWGPPNAPAWLDHDPYLRAEELRGTELYISSGSGLPGRFDTPEAPRHAGAPPLLDQILVGGAIEAATRYCTVSMADRLRDLGIPATIDLPGDGTHSWLYWQDQLHKAWPVLAQSVTR</sequence>
<feature type="signal peptide" evidence="1">
    <location>
        <begin position="1"/>
        <end position="21"/>
    </location>
</feature>